<sequence>MVAESLQRVHRARSEGERVPLVVAECHGQGPSVRRPLLRDDVYQAIRDAIVRGELTPGEQLRDTELSAWLGVSRTPIREALLRLARAGLVTAEPGRATRVTAEDPAAIADVQAVAAALQALAMSLAAPRLGPGEISRMETANGELTAALAAGDAEPAIAADDAFHAVAIEQAANPILAEHLESVTLMLRRAEFLHFDAMSDASVQQHARIVAALRGGDAEAAAELTRLNWLTIITA</sequence>
<evidence type="ECO:0000256" key="2">
    <source>
        <dbReference type="ARBA" id="ARBA00023125"/>
    </source>
</evidence>
<protein>
    <submittedName>
        <fullName evidence="5">GntR family transcriptional regulator</fullName>
    </submittedName>
</protein>
<dbReference type="Pfam" id="PF00392">
    <property type="entry name" value="GntR"/>
    <property type="match status" value="1"/>
</dbReference>
<dbReference type="Gene3D" id="1.10.10.10">
    <property type="entry name" value="Winged helix-like DNA-binding domain superfamily/Winged helix DNA-binding domain"/>
    <property type="match status" value="1"/>
</dbReference>
<evidence type="ECO:0000313" key="5">
    <source>
        <dbReference type="EMBL" id="MFB9774866.1"/>
    </source>
</evidence>
<feature type="domain" description="HTH gntR-type" evidence="4">
    <location>
        <begin position="36"/>
        <end position="103"/>
    </location>
</feature>
<dbReference type="InterPro" id="IPR000524">
    <property type="entry name" value="Tscrpt_reg_HTH_GntR"/>
</dbReference>
<organism evidence="5 6">
    <name type="scientific">Brevibacterium otitidis</name>
    <dbReference type="NCBI Taxonomy" id="53364"/>
    <lineage>
        <taxon>Bacteria</taxon>
        <taxon>Bacillati</taxon>
        <taxon>Actinomycetota</taxon>
        <taxon>Actinomycetes</taxon>
        <taxon>Micrococcales</taxon>
        <taxon>Brevibacteriaceae</taxon>
        <taxon>Brevibacterium</taxon>
    </lineage>
</organism>
<dbReference type="PROSITE" id="PS50949">
    <property type="entry name" value="HTH_GNTR"/>
    <property type="match status" value="1"/>
</dbReference>
<dbReference type="InterPro" id="IPR036388">
    <property type="entry name" value="WH-like_DNA-bd_sf"/>
</dbReference>
<dbReference type="RefSeq" id="WP_376837509.1">
    <property type="nucleotide sequence ID" value="NZ_JBHMAU010000003.1"/>
</dbReference>
<proteinExistence type="predicted"/>
<name>A0ABV5WXF6_9MICO</name>
<comment type="caution">
    <text evidence="5">The sequence shown here is derived from an EMBL/GenBank/DDBJ whole genome shotgun (WGS) entry which is preliminary data.</text>
</comment>
<evidence type="ECO:0000256" key="1">
    <source>
        <dbReference type="ARBA" id="ARBA00023015"/>
    </source>
</evidence>
<dbReference type="SMART" id="SM00345">
    <property type="entry name" value="HTH_GNTR"/>
    <property type="match status" value="1"/>
</dbReference>
<dbReference type="CDD" id="cd07377">
    <property type="entry name" value="WHTH_GntR"/>
    <property type="match status" value="1"/>
</dbReference>
<evidence type="ECO:0000313" key="6">
    <source>
        <dbReference type="Proteomes" id="UP001589707"/>
    </source>
</evidence>
<dbReference type="Proteomes" id="UP001589707">
    <property type="component" value="Unassembled WGS sequence"/>
</dbReference>
<dbReference type="InterPro" id="IPR008920">
    <property type="entry name" value="TF_FadR/GntR_C"/>
</dbReference>
<keyword evidence="3" id="KW-0804">Transcription</keyword>
<dbReference type="InterPro" id="IPR036390">
    <property type="entry name" value="WH_DNA-bd_sf"/>
</dbReference>
<dbReference type="SMART" id="SM00895">
    <property type="entry name" value="FCD"/>
    <property type="match status" value="1"/>
</dbReference>
<gene>
    <name evidence="5" type="ORF">ACFFN1_00230</name>
</gene>
<dbReference type="InterPro" id="IPR011711">
    <property type="entry name" value="GntR_C"/>
</dbReference>
<evidence type="ECO:0000259" key="4">
    <source>
        <dbReference type="PROSITE" id="PS50949"/>
    </source>
</evidence>
<keyword evidence="2" id="KW-0238">DNA-binding</keyword>
<keyword evidence="6" id="KW-1185">Reference proteome</keyword>
<dbReference type="SUPFAM" id="SSF48008">
    <property type="entry name" value="GntR ligand-binding domain-like"/>
    <property type="match status" value="1"/>
</dbReference>
<dbReference type="PANTHER" id="PTHR43537">
    <property type="entry name" value="TRANSCRIPTIONAL REGULATOR, GNTR FAMILY"/>
    <property type="match status" value="1"/>
</dbReference>
<reference evidence="5 6" key="1">
    <citation type="submission" date="2024-09" db="EMBL/GenBank/DDBJ databases">
        <authorList>
            <person name="Sun Q."/>
            <person name="Mori K."/>
        </authorList>
    </citation>
    <scope>NUCLEOTIDE SEQUENCE [LARGE SCALE GENOMIC DNA]</scope>
    <source>
        <strain evidence="5 6">JCM 11683</strain>
    </source>
</reference>
<dbReference type="Pfam" id="PF07729">
    <property type="entry name" value="FCD"/>
    <property type="match status" value="1"/>
</dbReference>
<keyword evidence="1" id="KW-0805">Transcription regulation</keyword>
<dbReference type="SUPFAM" id="SSF46785">
    <property type="entry name" value="Winged helix' DNA-binding domain"/>
    <property type="match status" value="1"/>
</dbReference>
<dbReference type="EMBL" id="JBHMAU010000003">
    <property type="protein sequence ID" value="MFB9774866.1"/>
    <property type="molecule type" value="Genomic_DNA"/>
</dbReference>
<evidence type="ECO:0000256" key="3">
    <source>
        <dbReference type="ARBA" id="ARBA00023163"/>
    </source>
</evidence>
<accession>A0ABV5WXF6</accession>
<dbReference type="PANTHER" id="PTHR43537:SF5">
    <property type="entry name" value="UXU OPERON TRANSCRIPTIONAL REGULATOR"/>
    <property type="match status" value="1"/>
</dbReference>
<dbReference type="Gene3D" id="1.20.120.530">
    <property type="entry name" value="GntR ligand-binding domain-like"/>
    <property type="match status" value="1"/>
</dbReference>